<dbReference type="InterPro" id="IPR037396">
    <property type="entry name" value="FMN_HAD"/>
</dbReference>
<accession>A0A9W9YA58</accession>
<organism evidence="8 9">
    <name type="scientific">Desmophyllum pertusum</name>
    <dbReference type="NCBI Taxonomy" id="174260"/>
    <lineage>
        <taxon>Eukaryota</taxon>
        <taxon>Metazoa</taxon>
        <taxon>Cnidaria</taxon>
        <taxon>Anthozoa</taxon>
        <taxon>Hexacorallia</taxon>
        <taxon>Scleractinia</taxon>
        <taxon>Caryophylliina</taxon>
        <taxon>Caryophylliidae</taxon>
        <taxon>Desmophyllum</taxon>
    </lineage>
</organism>
<dbReference type="Proteomes" id="UP001163046">
    <property type="component" value="Unassembled WGS sequence"/>
</dbReference>
<evidence type="ECO:0000256" key="4">
    <source>
        <dbReference type="ARBA" id="ARBA00023002"/>
    </source>
</evidence>
<evidence type="ECO:0000256" key="3">
    <source>
        <dbReference type="ARBA" id="ARBA00022643"/>
    </source>
</evidence>
<keyword evidence="3" id="KW-0288">FMN</keyword>
<dbReference type="InterPro" id="IPR008259">
    <property type="entry name" value="FMN_hydac_DH_AS"/>
</dbReference>
<dbReference type="InterPro" id="IPR000262">
    <property type="entry name" value="FMN-dep_DH"/>
</dbReference>
<reference evidence="8" key="1">
    <citation type="submission" date="2023-01" db="EMBL/GenBank/DDBJ databases">
        <title>Genome assembly of the deep-sea coral Lophelia pertusa.</title>
        <authorList>
            <person name="Herrera S."/>
            <person name="Cordes E."/>
        </authorList>
    </citation>
    <scope>NUCLEOTIDE SEQUENCE</scope>
    <source>
        <strain evidence="8">USNM1676648</strain>
        <tissue evidence="8">Polyp</tissue>
    </source>
</reference>
<evidence type="ECO:0000256" key="2">
    <source>
        <dbReference type="ARBA" id="ARBA00022630"/>
    </source>
</evidence>
<dbReference type="EC" id="1.1.3.15" evidence="8"/>
<comment type="catalytic activity">
    <reaction evidence="5">
        <text>a (2S)-2-hydroxycarboxylate + O2 = a 2-oxocarboxylate + H2O2</text>
        <dbReference type="Rhea" id="RHEA:16789"/>
        <dbReference type="ChEBI" id="CHEBI:15379"/>
        <dbReference type="ChEBI" id="CHEBI:16240"/>
        <dbReference type="ChEBI" id="CHEBI:35179"/>
        <dbReference type="ChEBI" id="CHEBI:58123"/>
        <dbReference type="EC" id="1.1.3.15"/>
    </reaction>
    <physiologicalReaction direction="left-to-right" evidence="5">
        <dbReference type="Rhea" id="RHEA:16790"/>
    </physiologicalReaction>
</comment>
<dbReference type="AlphaFoldDB" id="A0A9W9YA58"/>
<name>A0A9W9YA58_9CNID</name>
<proteinExistence type="predicted"/>
<gene>
    <name evidence="8" type="primary">HAO1_8</name>
    <name evidence="8" type="ORF">OS493_038411</name>
</gene>
<evidence type="ECO:0000313" key="8">
    <source>
        <dbReference type="EMBL" id="KAJ7315657.1"/>
    </source>
</evidence>
<comment type="cofactor">
    <cofactor evidence="1">
        <name>FMN</name>
        <dbReference type="ChEBI" id="CHEBI:58210"/>
    </cofactor>
</comment>
<dbReference type="GO" id="GO:0003973">
    <property type="term" value="F:(S)-2-hydroxy-acid oxidase activity"/>
    <property type="evidence" value="ECO:0007669"/>
    <property type="project" value="UniProtKB-EC"/>
</dbReference>
<evidence type="ECO:0000259" key="7">
    <source>
        <dbReference type="PROSITE" id="PS51349"/>
    </source>
</evidence>
<comment type="catalytic activity">
    <reaction evidence="6">
        <text>2-hydroxyoctanoate + O2 = 2-oxooctanoate + H2O2</text>
        <dbReference type="Rhea" id="RHEA:67940"/>
        <dbReference type="ChEBI" id="CHEBI:15379"/>
        <dbReference type="ChEBI" id="CHEBI:16240"/>
        <dbReference type="ChEBI" id="CHEBI:133514"/>
        <dbReference type="ChEBI" id="CHEBI:176689"/>
    </reaction>
    <physiologicalReaction direction="left-to-right" evidence="6">
        <dbReference type="Rhea" id="RHEA:67941"/>
    </physiologicalReaction>
</comment>
<keyword evidence="2" id="KW-0285">Flavoprotein</keyword>
<dbReference type="Pfam" id="PF01070">
    <property type="entry name" value="FMN_dh"/>
    <property type="match status" value="1"/>
</dbReference>
<keyword evidence="4 8" id="KW-0560">Oxidoreductase</keyword>
<keyword evidence="9" id="KW-1185">Reference proteome</keyword>
<protein>
    <submittedName>
        <fullName evidence="8">Hydroxyacid oxidase 1</fullName>
        <ecNumber evidence="8">1.1.3.15</ecNumber>
    </submittedName>
</protein>
<comment type="caution">
    <text evidence="8">The sequence shown here is derived from an EMBL/GenBank/DDBJ whole genome shotgun (WGS) entry which is preliminary data.</text>
</comment>
<evidence type="ECO:0000256" key="1">
    <source>
        <dbReference type="ARBA" id="ARBA00001917"/>
    </source>
</evidence>
<evidence type="ECO:0000313" key="9">
    <source>
        <dbReference type="Proteomes" id="UP001163046"/>
    </source>
</evidence>
<dbReference type="OrthoDB" id="25826at2759"/>
<evidence type="ECO:0000256" key="5">
    <source>
        <dbReference type="ARBA" id="ARBA00029325"/>
    </source>
</evidence>
<dbReference type="Gene3D" id="3.20.20.70">
    <property type="entry name" value="Aldolase class I"/>
    <property type="match status" value="1"/>
</dbReference>
<dbReference type="PANTHER" id="PTHR10578">
    <property type="entry name" value="S -2-HYDROXY-ACID OXIDASE-RELATED"/>
    <property type="match status" value="1"/>
</dbReference>
<dbReference type="GO" id="GO:0005777">
    <property type="term" value="C:peroxisome"/>
    <property type="evidence" value="ECO:0007669"/>
    <property type="project" value="UniProtKB-ARBA"/>
</dbReference>
<dbReference type="InterPro" id="IPR013785">
    <property type="entry name" value="Aldolase_TIM"/>
</dbReference>
<sequence length="120" mass="12787">MNDYISSLKDGSVDWETFDWLRSITSLPFVVKGILTAEDARLAVQHGAKGILVSNHGGRQLDGVPATIEVLSEIVEAVRGTGVEVYLDSGVRLGTDVLKALALGARAVFVGRPVIWGLAL</sequence>
<dbReference type="PROSITE" id="PS00557">
    <property type="entry name" value="FMN_HYDROXY_ACID_DH_1"/>
    <property type="match status" value="1"/>
</dbReference>
<dbReference type="SUPFAM" id="SSF51395">
    <property type="entry name" value="FMN-linked oxidoreductases"/>
    <property type="match status" value="1"/>
</dbReference>
<dbReference type="PANTHER" id="PTHR10578:SF107">
    <property type="entry name" value="2-HYDROXYACID OXIDASE 1"/>
    <property type="match status" value="1"/>
</dbReference>
<feature type="domain" description="FMN hydroxy acid dehydrogenase" evidence="7">
    <location>
        <begin position="1"/>
        <end position="120"/>
    </location>
</feature>
<dbReference type="EMBL" id="MU827873">
    <property type="protein sequence ID" value="KAJ7315657.1"/>
    <property type="molecule type" value="Genomic_DNA"/>
</dbReference>
<dbReference type="PROSITE" id="PS51349">
    <property type="entry name" value="FMN_HYDROXY_ACID_DH_2"/>
    <property type="match status" value="1"/>
</dbReference>
<evidence type="ECO:0000256" key="6">
    <source>
        <dbReference type="ARBA" id="ARBA00029327"/>
    </source>
</evidence>